<gene>
    <name evidence="2" type="ORF">KFL_002140120</name>
</gene>
<feature type="region of interest" description="Disordered" evidence="1">
    <location>
        <begin position="25"/>
        <end position="51"/>
    </location>
</feature>
<dbReference type="AlphaFoldDB" id="A0A1Y1IA34"/>
<organism evidence="2 3">
    <name type="scientific">Klebsormidium nitens</name>
    <name type="common">Green alga</name>
    <name type="synonym">Ulothrix nitens</name>
    <dbReference type="NCBI Taxonomy" id="105231"/>
    <lineage>
        <taxon>Eukaryota</taxon>
        <taxon>Viridiplantae</taxon>
        <taxon>Streptophyta</taxon>
        <taxon>Klebsormidiophyceae</taxon>
        <taxon>Klebsormidiales</taxon>
        <taxon>Klebsormidiaceae</taxon>
        <taxon>Klebsormidium</taxon>
    </lineage>
</organism>
<feature type="compositionally biased region" description="Low complexity" evidence="1">
    <location>
        <begin position="25"/>
        <end position="36"/>
    </location>
</feature>
<dbReference type="Proteomes" id="UP000054558">
    <property type="component" value="Unassembled WGS sequence"/>
</dbReference>
<reference evidence="2 3" key="1">
    <citation type="journal article" date="2014" name="Nat. Commun.">
        <title>Klebsormidium flaccidum genome reveals primary factors for plant terrestrial adaptation.</title>
        <authorList>
            <person name="Hori K."/>
            <person name="Maruyama F."/>
            <person name="Fujisawa T."/>
            <person name="Togashi T."/>
            <person name="Yamamoto N."/>
            <person name="Seo M."/>
            <person name="Sato S."/>
            <person name="Yamada T."/>
            <person name="Mori H."/>
            <person name="Tajima N."/>
            <person name="Moriyama T."/>
            <person name="Ikeuchi M."/>
            <person name="Watanabe M."/>
            <person name="Wada H."/>
            <person name="Kobayashi K."/>
            <person name="Saito M."/>
            <person name="Masuda T."/>
            <person name="Sasaki-Sekimoto Y."/>
            <person name="Mashiguchi K."/>
            <person name="Awai K."/>
            <person name="Shimojima M."/>
            <person name="Masuda S."/>
            <person name="Iwai M."/>
            <person name="Nobusawa T."/>
            <person name="Narise T."/>
            <person name="Kondo S."/>
            <person name="Saito H."/>
            <person name="Sato R."/>
            <person name="Murakawa M."/>
            <person name="Ihara Y."/>
            <person name="Oshima-Yamada Y."/>
            <person name="Ohtaka K."/>
            <person name="Satoh M."/>
            <person name="Sonobe K."/>
            <person name="Ishii M."/>
            <person name="Ohtani R."/>
            <person name="Kanamori-Sato M."/>
            <person name="Honoki R."/>
            <person name="Miyazaki D."/>
            <person name="Mochizuki H."/>
            <person name="Umetsu J."/>
            <person name="Higashi K."/>
            <person name="Shibata D."/>
            <person name="Kamiya Y."/>
            <person name="Sato N."/>
            <person name="Nakamura Y."/>
            <person name="Tabata S."/>
            <person name="Ida S."/>
            <person name="Kurokawa K."/>
            <person name="Ohta H."/>
        </authorList>
    </citation>
    <scope>NUCLEOTIDE SEQUENCE [LARGE SCALE GENOMIC DNA]</scope>
    <source>
        <strain evidence="2 3">NIES-2285</strain>
    </source>
</reference>
<name>A0A1Y1IA34_KLENI</name>
<protein>
    <submittedName>
        <fullName evidence="2">Uncharacterized protein</fullName>
    </submittedName>
</protein>
<keyword evidence="3" id="KW-1185">Reference proteome</keyword>
<evidence type="ECO:0000313" key="2">
    <source>
        <dbReference type="EMBL" id="GAQ84958.1"/>
    </source>
</evidence>
<evidence type="ECO:0000313" key="3">
    <source>
        <dbReference type="Proteomes" id="UP000054558"/>
    </source>
</evidence>
<sequence length="405" mass="44440">MRQEAALTLTAEQVPQILLVRAEDSTVTPVDTTSTSRSERRALSATGSTVWHQEASNRRGFALGEEEWPALPVFAPQSGAKAGVKAGGVKGRKAQRTGKKSGASSLTVLASKDFAVAIDTRENLRLTIAMQKRGTPVQCPSVLVHNEEEIDLSGTFFVRLLDAEYAEIGRGCVEYSTALGPDGASVYNVTDGKVFVGYFYPQVSFHNFELGYEATRICREPNAGGQSTVSESLSVEYFVRSFGGTNVITEMEVGYCNPNWKKVDYIIDIFDTRMGVSVTRAMSYPNPSNFSEEDARRLLYKKLYGLVVAQQGVAASHTFMNSILHVWCETAHTASILQRVYPKVAMELDTSETTVVVLTVAEGQKARPIFYENVLWNRQKFGVGDLALAGQTLWLQSRAKSICVS</sequence>
<proteinExistence type="predicted"/>
<evidence type="ECO:0000256" key="1">
    <source>
        <dbReference type="SAM" id="MobiDB-lite"/>
    </source>
</evidence>
<dbReference type="OrthoDB" id="10260545at2759"/>
<dbReference type="EMBL" id="DF237163">
    <property type="protein sequence ID" value="GAQ84958.1"/>
    <property type="molecule type" value="Genomic_DNA"/>
</dbReference>
<accession>A0A1Y1IA34</accession>